<dbReference type="OrthoDB" id="8450977at2"/>
<dbReference type="AlphaFoldDB" id="A0A364JRT3"/>
<comment type="caution">
    <text evidence="1">The sequence shown here is derived from an EMBL/GenBank/DDBJ whole genome shotgun (WGS) entry which is preliminary data.</text>
</comment>
<keyword evidence="2" id="KW-1185">Reference proteome</keyword>
<protein>
    <recommendedName>
        <fullName evidence="3">Lipoprotein</fullName>
    </recommendedName>
</protein>
<reference evidence="1 2" key="1">
    <citation type="submission" date="2018-06" db="EMBL/GenBank/DDBJ databases">
        <title>Genomic Encyclopedia of Type Strains, Phase IV (KMG-IV): sequencing the most valuable type-strain genomes for metagenomic binning, comparative biology and taxonomic classification.</title>
        <authorList>
            <person name="Goeker M."/>
        </authorList>
    </citation>
    <scope>NUCLEOTIDE SEQUENCE [LARGE SCALE GENOMIC DNA]</scope>
    <source>
        <strain evidence="1 2">DSM 26720</strain>
    </source>
</reference>
<dbReference type="PROSITE" id="PS51257">
    <property type="entry name" value="PROKAR_LIPOPROTEIN"/>
    <property type="match status" value="1"/>
</dbReference>
<gene>
    <name evidence="1" type="ORF">C7374_12210</name>
</gene>
<evidence type="ECO:0000313" key="2">
    <source>
        <dbReference type="Proteomes" id="UP000249453"/>
    </source>
</evidence>
<dbReference type="EMBL" id="QLMK01000022">
    <property type="protein sequence ID" value="RAK25593.1"/>
    <property type="molecule type" value="Genomic_DNA"/>
</dbReference>
<evidence type="ECO:0008006" key="3">
    <source>
        <dbReference type="Google" id="ProtNLM"/>
    </source>
</evidence>
<name>A0A364JRT3_9HYPH</name>
<proteinExistence type="predicted"/>
<evidence type="ECO:0000313" key="1">
    <source>
        <dbReference type="EMBL" id="RAK25593.1"/>
    </source>
</evidence>
<dbReference type="Proteomes" id="UP000249453">
    <property type="component" value="Unassembled WGS sequence"/>
</dbReference>
<accession>A0A364JRT3</accession>
<sequence length="77" mass="8971">MFRLILPSAFVVASVLSGCQTLDDLDREAYQRACDSLEIPRGTSEYSQCMLQQQQMDNENIQRSMDRQTEERLIKRL</sequence>
<organism evidence="1 2">
    <name type="scientific">Falsochrobactrum ovis</name>
    <dbReference type="NCBI Taxonomy" id="1293442"/>
    <lineage>
        <taxon>Bacteria</taxon>
        <taxon>Pseudomonadati</taxon>
        <taxon>Pseudomonadota</taxon>
        <taxon>Alphaproteobacteria</taxon>
        <taxon>Hyphomicrobiales</taxon>
        <taxon>Brucellaceae</taxon>
        <taxon>Falsochrobactrum</taxon>
    </lineage>
</organism>
<dbReference type="RefSeq" id="WP_146612749.1">
    <property type="nucleotide sequence ID" value="NZ_JBHEEY010000022.1"/>
</dbReference>